<proteinExistence type="predicted"/>
<dbReference type="Pfam" id="PF24595">
    <property type="entry name" value="DUF7619"/>
    <property type="match status" value="1"/>
</dbReference>
<dbReference type="InterPro" id="IPR013517">
    <property type="entry name" value="FG-GAP"/>
</dbReference>
<organism evidence="5 6">
    <name type="scientific">Fulvivirga kasyanovii</name>
    <dbReference type="NCBI Taxonomy" id="396812"/>
    <lineage>
        <taxon>Bacteria</taxon>
        <taxon>Pseudomonadati</taxon>
        <taxon>Bacteroidota</taxon>
        <taxon>Cytophagia</taxon>
        <taxon>Cytophagales</taxon>
        <taxon>Fulvivirgaceae</taxon>
        <taxon>Fulvivirga</taxon>
    </lineage>
</organism>
<dbReference type="InterPro" id="IPR011519">
    <property type="entry name" value="UnbV_ASPIC"/>
</dbReference>
<keyword evidence="6" id="KW-1185">Reference proteome</keyword>
<dbReference type="InterPro" id="IPR055353">
    <property type="entry name" value="DUF7619"/>
</dbReference>
<sequence length="1534" mass="167726">MKNIILSCLLLIIVVDVWAGGEPSTYFNIFVPPNNDPVQRNVALIVTAISDSTYFTISDDNMDGDSDDNITGWLMAGQSYILYIKDNGVNDDALYASGGELKSDGDYYTITGSELVYASMSTDSDWQHDFVPSINKKSVGEKFIVYAPKNSNSPRDLNVFAYHDNTTITISKISQSATTTTGYTDVNIHERTIVTQRTLNRGEDIIHYFQDGRDIMITGETYIIEANSSISVQYGALWNNARDGGAYVPSYNGSAAGELFYFAVPYQSQGEQEIRIVSWDANNDVSLERYDNGSWVNMNSWNLSSLAPVDWVGKQNSNATYNTVFRVTCSAGKRVSVFEANWMETGYTSTSDMATMVSSGNGTTSGTTFLTYMLPPGNESNVINPFTGETFSDSYTHFYLFAGSKNSTVTIKDAKTNGEVINRTYNIDANRYADAFFSIAEWQSIYNGDGSSSGPERPYVLIEASTNIAVLSTNFNDNWMTYFGSSLPHGFNQIGSISSSSAAPGDTITLASQLQVSSSTIENPDVEIRVSSGTIPLESIITNTSNNETYEGSISYEENGSRVTFDSIPNVTSQDAYQVETTLIISAGYNDGAPIANETVITVETIVTGEIDGQLQQSILSQGIENNSEDASNLFFSSCGSEAVEAAFTNSWNGAWVDYNNDGWEDLMATDKDEDVANYIFRNDGSSFTSISNTITTDKAKSAASIWADINNDGLADVLVINATQKKSMLYLNTGTGFAELANSGLDVHPTHSHGAAFADFNNDGFVDLLVTNLFETKFHQLYRNNGDETFTPITNTSLTAVTGRAMAPILADYNNDGLTDVFIPNGNDQPNALFKNLGAFQFEQITSGSIVNDNSNSVGAAWGDYDNDGYQDLFVANASDQHNALYHNNGDGTFTKVTHSVVVTDKGHSHGSAWVDVDNDADLDLFVTNDQGANFLYINDGKGSFTRKLDEIIASNTGNAYGTAWADQNKDGFQDAIIFTHGGDKNRLFCNNGNGNNWINIKLIGTYSNRSALGARVEVKANDQWQTRQVLPVSGFGSQHSMRAHFGIGTAGSVDSLIVYWPSGHRQTLTAELAVNTFITIMEEEANILYGITFNDENGNGQRDPGEKGIGNIPISVSPLGTTSSSDHDGIFSFNLPQDAYIISAMNVNYWNAPTSVIASFDGATDSLFVEIPLEAQAAGFDLSVNLVTTAWRRGFPNSTSAQIVNKGTSTAYAPILSIGYPQEVSVLSSDQPYLSNDTLYTWSLSDIAPGEVLHVAIEDSVTLNAYTGQFLTLSGNIDADGEDLNVTDNSYSEAIEVVGAIDPNDILVTPRGEGDQHYVAGDESLTYTVRFQNVGTYHATYVIIENQLSALLDIQSFEVVSSSHAYSYELSRDGRLLVKFHHINLPYAEFSEQESQGYFRYRIKPAGNLMGGERIANSAEISFDFEAPIITNEVYNTVKYKGSRGIKELTVYPNPATDRVEITVDRRYYEFDATPAINSYDIKDPAGRVVRSETHLNNYKVTISLKNIPPGMYLIQALDHMNHTYVARLIIR</sequence>
<accession>A0ABW9S0U4</accession>
<dbReference type="Pfam" id="PF07593">
    <property type="entry name" value="UnbV_ASPIC"/>
    <property type="match status" value="1"/>
</dbReference>
<evidence type="ECO:0000313" key="6">
    <source>
        <dbReference type="Proteomes" id="UP000798808"/>
    </source>
</evidence>
<evidence type="ECO:0000259" key="2">
    <source>
        <dbReference type="Pfam" id="PF07593"/>
    </source>
</evidence>
<feature type="domain" description="Secretion system C-terminal sorting" evidence="3">
    <location>
        <begin position="1453"/>
        <end position="1533"/>
    </location>
</feature>
<keyword evidence="1" id="KW-0732">Signal</keyword>
<gene>
    <name evidence="5" type="ORF">E1163_29285</name>
</gene>
<reference evidence="5 6" key="1">
    <citation type="submission" date="2019-02" db="EMBL/GenBank/DDBJ databases">
        <authorList>
            <person name="Goldberg S.R."/>
            <person name="Haltli B.A."/>
            <person name="Correa H."/>
            <person name="Russell K.G."/>
        </authorList>
    </citation>
    <scope>NUCLEOTIDE SEQUENCE [LARGE SCALE GENOMIC DNA]</scope>
    <source>
        <strain evidence="5 6">JCM 16186</strain>
    </source>
</reference>
<dbReference type="InterPro" id="IPR027039">
    <property type="entry name" value="Crtac1"/>
</dbReference>
<dbReference type="Proteomes" id="UP000798808">
    <property type="component" value="Unassembled WGS sequence"/>
</dbReference>
<dbReference type="InterPro" id="IPR026444">
    <property type="entry name" value="Secre_tail"/>
</dbReference>
<evidence type="ECO:0000259" key="3">
    <source>
        <dbReference type="Pfam" id="PF18962"/>
    </source>
</evidence>
<dbReference type="PANTHER" id="PTHR16026">
    <property type="entry name" value="CARTILAGE ACIDIC PROTEIN 1"/>
    <property type="match status" value="1"/>
</dbReference>
<dbReference type="Gene3D" id="2.60.40.10">
    <property type="entry name" value="Immunoglobulins"/>
    <property type="match status" value="1"/>
</dbReference>
<dbReference type="Gene3D" id="2.130.10.130">
    <property type="entry name" value="Integrin alpha, N-terminal"/>
    <property type="match status" value="3"/>
</dbReference>
<dbReference type="Pfam" id="PF18962">
    <property type="entry name" value="Por_Secre_tail"/>
    <property type="match status" value="1"/>
</dbReference>
<feature type="domain" description="DUF7619" evidence="4">
    <location>
        <begin position="1304"/>
        <end position="1439"/>
    </location>
</feature>
<evidence type="ECO:0008006" key="7">
    <source>
        <dbReference type="Google" id="ProtNLM"/>
    </source>
</evidence>
<dbReference type="SUPFAM" id="SSF69318">
    <property type="entry name" value="Integrin alpha N-terminal domain"/>
    <property type="match status" value="1"/>
</dbReference>
<dbReference type="InterPro" id="IPR028994">
    <property type="entry name" value="Integrin_alpha_N"/>
</dbReference>
<name>A0ABW9S0U4_9BACT</name>
<comment type="caution">
    <text evidence="5">The sequence shown here is derived from an EMBL/GenBank/DDBJ whole genome shotgun (WGS) entry which is preliminary data.</text>
</comment>
<evidence type="ECO:0000259" key="4">
    <source>
        <dbReference type="Pfam" id="PF24595"/>
    </source>
</evidence>
<protein>
    <recommendedName>
        <fullName evidence="7">T9SS C-terminal target domain-containing protein</fullName>
    </recommendedName>
</protein>
<dbReference type="SUPFAM" id="SSF117074">
    <property type="entry name" value="Hypothetical protein PA1324"/>
    <property type="match status" value="1"/>
</dbReference>
<dbReference type="EMBL" id="SMLW01000678">
    <property type="protein sequence ID" value="MTI29090.1"/>
    <property type="molecule type" value="Genomic_DNA"/>
</dbReference>
<dbReference type="PANTHER" id="PTHR16026:SF0">
    <property type="entry name" value="CARTILAGE ACIDIC PROTEIN 1"/>
    <property type="match status" value="1"/>
</dbReference>
<dbReference type="RefSeq" id="WP_155177246.1">
    <property type="nucleotide sequence ID" value="NZ_BAAAFL010000010.1"/>
</dbReference>
<feature type="domain" description="ASPIC/UnbV" evidence="2">
    <location>
        <begin position="1013"/>
        <end position="1079"/>
    </location>
</feature>
<evidence type="ECO:0000313" key="5">
    <source>
        <dbReference type="EMBL" id="MTI29090.1"/>
    </source>
</evidence>
<evidence type="ECO:0000256" key="1">
    <source>
        <dbReference type="ARBA" id="ARBA00022729"/>
    </source>
</evidence>
<dbReference type="Pfam" id="PF13517">
    <property type="entry name" value="FG-GAP_3"/>
    <property type="match status" value="3"/>
</dbReference>
<dbReference type="InterPro" id="IPR013783">
    <property type="entry name" value="Ig-like_fold"/>
</dbReference>